<keyword evidence="3" id="KW-0862">Zinc</keyword>
<feature type="region of interest" description="Disordered" evidence="5">
    <location>
        <begin position="550"/>
        <end position="585"/>
    </location>
</feature>
<dbReference type="InterPro" id="IPR011011">
    <property type="entry name" value="Znf_FYVE_PHD"/>
</dbReference>
<accession>A0A8E0VJZ9</accession>
<dbReference type="Pfam" id="PF01363">
    <property type="entry name" value="FYVE"/>
    <property type="match status" value="1"/>
</dbReference>
<sequence>MGRAHPLSTPLYGRHNYQEYTAPEDHFQCQRALVPDIATPDILSRTGIRRISFPLRDDSDDFNCQGLPSDRRYWMLDQSCPHCFECGCRFTTLRRKHHCRVCGRIFCHQCSNQFLEGQLIGLSGPQRACSYCALTLRTQIKLEKVSKNSNKLATRSPKEGKNSLGLSANSLEENSEDCSLQQIECGNKGLSDIWSRISQTATLPSVSGAKQLLSAVNLGRTSKQTIETNKSLVNTLESPCDIFPRFVAANSPVSHRKRFTPPSHPSGMRSSWGMNASPLNVNMLGKQLSTFSPSLLQSDLDTDPPDRSSMCTMNKRCDSVGHACTDLDDTQIIALWERTVEPYLNSALENELLVEVENRIDTGSMALSNIHLNTKELQLVIVKHNGRKICCASGLSLVYWIVSTVEEMDHCRWRARSACQRFMDLSLLLDLNQPRRLTFRDDFTPYELRSVRSPVILSPRNLERRVSCPATATPTTSHISTINNLDEPDWLREIDEFSARIRGDPPSSAHPSSVASDGEVAIGHVSSTRGPDHCFKQTGRTFELGEEIRPSVDSGCTSPVTRLHPTSDRTNNSENSTTVRVRRAPPVSEETRKFASKYWEVAEPMRLSYDEHVWLTVKQDARDNYINGKWTKSILSLARSVCQMVSFDLRSSGMKIPTLPDTEKSTPENSDPLSSAVERSRMFYSPMDIRHYVHVKMLPDDTNAECEIFSGTILTKRPTHRFMPTMLLYPRILLLACSIEYQRTLTKMTWLDSQIMQEEEYLSNCVSKLLCLRPKVIFVGGGVSHAAQMFLLKAGVTLFSNVKQASSVECSSCYSALRRISRITGAEILESVDRLVSDGFSKGNAQRPVTQLGICQEFQVKEVILPDGSVKFLTLIKRIPQDPSSIDSVPGESHALLARSTTFEATVVLRGPDLSELKRVKRCLLYAIYLCYNTKLELSLAYNSFIFWPSAKYLLHAISEDKLYSSSPVPTQRTIALTAVDGPSLPSPTQPHSVANISNTESVTLAQLLTDRVYSPSPGIHVCLPFLASPEGQDVPLAAYYTYVIEWPFGRRLNDLLKRKLKATCNLGVRENAPMDRGGSSQTRKPSAVLRQLISGTDQLLPLALSKEDEKCYVDFKARAFAVSAEGSGECVQSVSRLWAGRGSLFSGIWNPLLDSVENAPQKSGVANQPSKLMSGLQQVRRLERSILDPRSHQFFSFLTTLYTSKSFMWPEPCVPPWIATVEFYGLQDLPIGLFLEKCCFTQQHCRHPHCEVPMSEHVQRFVQTTGSVQLVIRKLNQDPPRPCVTFNPIATTTEPTNGFELTKLRPDSRIQMWLVCPYCRSNSPTVYMSAETWHYSFVKFLDSLINTPANVGRCALHAPIVSVAEPTSGNNKTDKATAEVPTFKAVQQLEPTLQLTCAHSAYKTMQHCFAFERTLAMFKFQPVTVYEVVMPPNEIRIYHPSAMMFSVSESGTKTQQGPPISTSDPMANGKANEALGGGDSAKGCSTLTQQTNSTSAAVGLPSSSFLYSEAMDVLEKYYHIYAVVKSHLVTLQQDNMNTDLSATLKTLMYLFETDSRKPYMDVRAELLHYLFHPDGKMRISMSTSASGSSASTGRVVTRVRSTSSFTQLAADLPKTRQSAPEEPDVSDPIPLFSLTAGVMQSSLVVDRSDTGTMFQSPILRVRDTTNTNPTTAGWSGGFAGDWYGLVNGLDAGSFGRVAVFIFQWHVPLLPGFLEFCYKHKCLTYLSKRQIFPCVTLIHREDPCLSDYFIFFSTTCRLLVARIFQCELSPTHFSVHRCAEFDSLAKRAEKSAKEIRKKVPSSGTAGLMSPHPPSRSSKLSTLDTGLSTNEVNVNSNSSLAIVDLSSVDQTGAARCSRSLNNPCEAGSQRNGTFNPGRSSLLVNDVDNSLTTFPSTSTAKARSEFTDHNTQYASISAVDSDVCNKSSAVSANEVLPTDESSSYRQTKSDIDKRQRLPVLDPLHLKGI</sequence>
<dbReference type="InterPro" id="IPR027409">
    <property type="entry name" value="GroEL-like_apical_dom_sf"/>
</dbReference>
<feature type="compositionally biased region" description="Polar residues" evidence="5">
    <location>
        <begin position="1451"/>
        <end position="1466"/>
    </location>
</feature>
<keyword evidence="8" id="KW-1185">Reference proteome</keyword>
<protein>
    <recommendedName>
        <fullName evidence="6">FYVE-type domain-containing protein</fullName>
    </recommendedName>
</protein>
<dbReference type="InterPro" id="IPR000306">
    <property type="entry name" value="Znf_FYVE"/>
</dbReference>
<dbReference type="GO" id="GO:0000285">
    <property type="term" value="F:1-phosphatidylinositol-3-phosphate 5-kinase activity"/>
    <property type="evidence" value="ECO:0007669"/>
    <property type="project" value="TreeGrafter"/>
</dbReference>
<dbReference type="PANTHER" id="PTHR45748">
    <property type="entry name" value="1-PHOSPHATIDYLINOSITOL 3-PHOSPHATE 5-KINASE-RELATED"/>
    <property type="match status" value="1"/>
</dbReference>
<dbReference type="Gene3D" id="3.30.40.10">
    <property type="entry name" value="Zinc/RING finger domain, C3HC4 (zinc finger)"/>
    <property type="match status" value="1"/>
</dbReference>
<dbReference type="SMART" id="SM00064">
    <property type="entry name" value="FYVE"/>
    <property type="match status" value="1"/>
</dbReference>
<dbReference type="SUPFAM" id="SSF52029">
    <property type="entry name" value="GroEL apical domain-like"/>
    <property type="match status" value="1"/>
</dbReference>
<evidence type="ECO:0000256" key="1">
    <source>
        <dbReference type="ARBA" id="ARBA00022723"/>
    </source>
</evidence>
<evidence type="ECO:0000256" key="5">
    <source>
        <dbReference type="SAM" id="MobiDB-lite"/>
    </source>
</evidence>
<feature type="compositionally biased region" description="Polar residues" evidence="5">
    <location>
        <begin position="568"/>
        <end position="579"/>
    </location>
</feature>
<dbReference type="Gene3D" id="3.50.7.10">
    <property type="entry name" value="GroEL"/>
    <property type="match status" value="1"/>
</dbReference>
<evidence type="ECO:0000313" key="7">
    <source>
        <dbReference type="EMBL" id="KAA0193702.1"/>
    </source>
</evidence>
<dbReference type="EMBL" id="LUCM01004865">
    <property type="protein sequence ID" value="KAA0193702.1"/>
    <property type="molecule type" value="Genomic_DNA"/>
</dbReference>
<feature type="region of interest" description="Disordered" evidence="5">
    <location>
        <begin position="656"/>
        <end position="675"/>
    </location>
</feature>
<dbReference type="Proteomes" id="UP000728185">
    <property type="component" value="Unassembled WGS sequence"/>
</dbReference>
<feature type="region of interest" description="Disordered" evidence="5">
    <location>
        <begin position="1451"/>
        <end position="1488"/>
    </location>
</feature>
<keyword evidence="2 4" id="KW-0863">Zinc-finger</keyword>
<feature type="domain" description="FYVE-type" evidence="6">
    <location>
        <begin position="77"/>
        <end position="137"/>
    </location>
</feature>
<name>A0A8E0VJZ9_9TREM</name>
<evidence type="ECO:0000259" key="6">
    <source>
        <dbReference type="PROSITE" id="PS50178"/>
    </source>
</evidence>
<feature type="region of interest" description="Disordered" evidence="5">
    <location>
        <begin position="1932"/>
        <end position="1953"/>
    </location>
</feature>
<keyword evidence="1" id="KW-0479">Metal-binding</keyword>
<dbReference type="InterPro" id="IPR013083">
    <property type="entry name" value="Znf_RING/FYVE/PHD"/>
</dbReference>
<dbReference type="GO" id="GO:0005524">
    <property type="term" value="F:ATP binding"/>
    <property type="evidence" value="ECO:0007669"/>
    <property type="project" value="InterPro"/>
</dbReference>
<feature type="region of interest" description="Disordered" evidence="5">
    <location>
        <begin position="1795"/>
        <end position="1822"/>
    </location>
</feature>
<dbReference type="InterPro" id="IPR017455">
    <property type="entry name" value="Znf_FYVE-rel"/>
</dbReference>
<comment type="caution">
    <text evidence="7">The sequence shown here is derived from an EMBL/GenBank/DDBJ whole genome shotgun (WGS) entry which is preliminary data.</text>
</comment>
<dbReference type="GO" id="GO:0010008">
    <property type="term" value="C:endosome membrane"/>
    <property type="evidence" value="ECO:0007669"/>
    <property type="project" value="TreeGrafter"/>
</dbReference>
<dbReference type="Pfam" id="PF00118">
    <property type="entry name" value="Cpn60_TCP1"/>
    <property type="match status" value="1"/>
</dbReference>
<proteinExistence type="predicted"/>
<dbReference type="PROSITE" id="PS50178">
    <property type="entry name" value="ZF_FYVE"/>
    <property type="match status" value="1"/>
</dbReference>
<dbReference type="InterPro" id="IPR002423">
    <property type="entry name" value="Cpn60/GroEL/TCP-1"/>
</dbReference>
<organism evidence="7 8">
    <name type="scientific">Fasciolopsis buskii</name>
    <dbReference type="NCBI Taxonomy" id="27845"/>
    <lineage>
        <taxon>Eukaryota</taxon>
        <taxon>Metazoa</taxon>
        <taxon>Spiralia</taxon>
        <taxon>Lophotrochozoa</taxon>
        <taxon>Platyhelminthes</taxon>
        <taxon>Trematoda</taxon>
        <taxon>Digenea</taxon>
        <taxon>Plagiorchiida</taxon>
        <taxon>Echinostomata</taxon>
        <taxon>Echinostomatoidea</taxon>
        <taxon>Fasciolidae</taxon>
        <taxon>Fasciolopsis</taxon>
    </lineage>
</organism>
<dbReference type="GO" id="GO:0008270">
    <property type="term" value="F:zinc ion binding"/>
    <property type="evidence" value="ECO:0007669"/>
    <property type="project" value="UniProtKB-KW"/>
</dbReference>
<dbReference type="PANTHER" id="PTHR45748:SF7">
    <property type="entry name" value="1-PHOSPHATIDYLINOSITOL 3-PHOSPHATE 5-KINASE-RELATED"/>
    <property type="match status" value="1"/>
</dbReference>
<evidence type="ECO:0000256" key="4">
    <source>
        <dbReference type="PROSITE-ProRule" id="PRU00091"/>
    </source>
</evidence>
<reference evidence="7" key="1">
    <citation type="submission" date="2019-05" db="EMBL/GenBank/DDBJ databases">
        <title>Annotation for the trematode Fasciolopsis buski.</title>
        <authorList>
            <person name="Choi Y.-J."/>
        </authorList>
    </citation>
    <scope>NUCLEOTIDE SEQUENCE</scope>
    <source>
        <strain evidence="7">HT</strain>
        <tissue evidence="7">Whole worm</tissue>
    </source>
</reference>
<dbReference type="SUPFAM" id="SSF57903">
    <property type="entry name" value="FYVE/PHD zinc finger"/>
    <property type="match status" value="1"/>
</dbReference>
<gene>
    <name evidence="7" type="ORF">FBUS_02343</name>
</gene>
<dbReference type="GO" id="GO:0046854">
    <property type="term" value="P:phosphatidylinositol phosphate biosynthetic process"/>
    <property type="evidence" value="ECO:0007669"/>
    <property type="project" value="TreeGrafter"/>
</dbReference>
<dbReference type="OrthoDB" id="158357at2759"/>
<evidence type="ECO:0000256" key="2">
    <source>
        <dbReference type="ARBA" id="ARBA00022771"/>
    </source>
</evidence>
<evidence type="ECO:0000313" key="8">
    <source>
        <dbReference type="Proteomes" id="UP000728185"/>
    </source>
</evidence>
<evidence type="ECO:0000256" key="3">
    <source>
        <dbReference type="ARBA" id="ARBA00022833"/>
    </source>
</evidence>